<feature type="domain" description="ACT" evidence="5">
    <location>
        <begin position="14"/>
        <end position="98"/>
    </location>
</feature>
<dbReference type="PROSITE" id="PS51671">
    <property type="entry name" value="ACT"/>
    <property type="match status" value="1"/>
</dbReference>
<dbReference type="PANTHER" id="PTHR42706:SF1">
    <property type="entry name" value="FORMYLTETRAHYDROFOLATE DEFORMYLASE 2, MITOCHONDRIAL"/>
    <property type="match status" value="1"/>
</dbReference>
<protein>
    <recommendedName>
        <fullName evidence="3 4">Formyltetrahydrofolate deformylase</fullName>
        <ecNumber evidence="3 4">3.5.1.10</ecNumber>
    </recommendedName>
    <alternativeName>
        <fullName evidence="3">Formyl-FH(4) hydrolase</fullName>
    </alternativeName>
</protein>
<dbReference type="GO" id="GO:0008864">
    <property type="term" value="F:formyltetrahydrofolate deformylase activity"/>
    <property type="evidence" value="ECO:0007669"/>
    <property type="project" value="UniProtKB-EC"/>
</dbReference>
<evidence type="ECO:0000259" key="5">
    <source>
        <dbReference type="PROSITE" id="PS51671"/>
    </source>
</evidence>
<dbReference type="PRINTS" id="PR01575">
    <property type="entry name" value="FFH4HYDRLASE"/>
</dbReference>
<dbReference type="EC" id="3.5.1.10" evidence="3 4"/>
<dbReference type="SUPFAM" id="SSF53328">
    <property type="entry name" value="Formyltransferase"/>
    <property type="match status" value="1"/>
</dbReference>
<evidence type="ECO:0000256" key="1">
    <source>
        <dbReference type="ARBA" id="ARBA00022563"/>
    </source>
</evidence>
<dbReference type="NCBIfam" id="TIGR00655">
    <property type="entry name" value="PurU"/>
    <property type="match status" value="1"/>
</dbReference>
<sequence length="293" mass="34622">MVDKIGKNKDNHGRLLVKCPDRPGIVAALSNFLFEHHSNIIESSQYSSNPENGTFFIRIEFHTENLQENRLKMEEDFKELATRFSMNYRFTYDNDRKRTAIFVSKEPHCLMELLWEWQNGDLDTDIVVVISNHENARGMVESFGIPFHYIPANKEIRKQVETEQIRLMKEYHVDLLVLARYMQILTPEFVRHFPNQIINIHHSFLPAFIGAHPYERAYDRGVKLIGATSHYVTNDLDEGPIIEQDIERVDHRDHVHDLKKIGRKVERRVLTKAVRWHLEDRIIVEENKTIVFH</sequence>
<dbReference type="InterPro" id="IPR041729">
    <property type="entry name" value="Formyl-FH4-Hydrolase_C"/>
</dbReference>
<dbReference type="NCBIfam" id="NF004684">
    <property type="entry name" value="PRK06027.1"/>
    <property type="match status" value="1"/>
</dbReference>
<feature type="active site" evidence="3">
    <location>
        <position position="237"/>
    </location>
</feature>
<accession>A0ABS4S948</accession>
<dbReference type="CDD" id="cd04875">
    <property type="entry name" value="ACT_F4HF-DF"/>
    <property type="match status" value="1"/>
</dbReference>
<dbReference type="Pfam" id="PF00551">
    <property type="entry name" value="Formyl_trans_N"/>
    <property type="match status" value="1"/>
</dbReference>
<evidence type="ECO:0000313" key="7">
    <source>
        <dbReference type="Proteomes" id="UP001519294"/>
    </source>
</evidence>
<dbReference type="InterPro" id="IPR004810">
    <property type="entry name" value="PurU"/>
</dbReference>
<gene>
    <name evidence="3" type="primary">purU</name>
    <name evidence="6" type="ORF">J2Z81_001904</name>
</gene>
<keyword evidence="7" id="KW-1185">Reference proteome</keyword>
<keyword evidence="1 3" id="KW-0554">One-carbon metabolism</keyword>
<comment type="pathway">
    <text evidence="3">Purine metabolism; IMP biosynthesis via de novo pathway; formate from 10-formyl-5,6,7,8-tetrahydrofolate: step 1/1.</text>
</comment>
<name>A0ABS4S948_9BACI</name>
<dbReference type="InterPro" id="IPR002376">
    <property type="entry name" value="Formyl_transf_N"/>
</dbReference>
<dbReference type="InterPro" id="IPR044074">
    <property type="entry name" value="PurU_ACT"/>
</dbReference>
<proteinExistence type="inferred from homology"/>
<reference evidence="6 7" key="1">
    <citation type="submission" date="2021-03" db="EMBL/GenBank/DDBJ databases">
        <title>Genomic Encyclopedia of Type Strains, Phase IV (KMG-IV): sequencing the most valuable type-strain genomes for metagenomic binning, comparative biology and taxonomic classification.</title>
        <authorList>
            <person name="Goeker M."/>
        </authorList>
    </citation>
    <scope>NUCLEOTIDE SEQUENCE [LARGE SCALE GENOMIC DNA]</scope>
    <source>
        <strain evidence="6 7">DSM 25790</strain>
    </source>
</reference>
<evidence type="ECO:0000256" key="3">
    <source>
        <dbReference type="HAMAP-Rule" id="MF_01927"/>
    </source>
</evidence>
<dbReference type="Gene3D" id="3.40.50.170">
    <property type="entry name" value="Formyl transferase, N-terminal domain"/>
    <property type="match status" value="1"/>
</dbReference>
<comment type="catalytic activity">
    <reaction evidence="3">
        <text>(6R)-10-formyltetrahydrofolate + H2O = (6S)-5,6,7,8-tetrahydrofolate + formate + H(+)</text>
        <dbReference type="Rhea" id="RHEA:19833"/>
        <dbReference type="ChEBI" id="CHEBI:15377"/>
        <dbReference type="ChEBI" id="CHEBI:15378"/>
        <dbReference type="ChEBI" id="CHEBI:15740"/>
        <dbReference type="ChEBI" id="CHEBI:57453"/>
        <dbReference type="ChEBI" id="CHEBI:195366"/>
        <dbReference type="EC" id="3.5.1.10"/>
    </reaction>
</comment>
<keyword evidence="3" id="KW-0658">Purine biosynthesis</keyword>
<dbReference type="SUPFAM" id="SSF55021">
    <property type="entry name" value="ACT-like"/>
    <property type="match status" value="1"/>
</dbReference>
<dbReference type="EMBL" id="JAGIKX010000016">
    <property type="protein sequence ID" value="MBP2257934.1"/>
    <property type="molecule type" value="Genomic_DNA"/>
</dbReference>
<dbReference type="PIRSF" id="PIRSF036480">
    <property type="entry name" value="FormyFH4_hydr"/>
    <property type="match status" value="1"/>
</dbReference>
<dbReference type="InterPro" id="IPR002912">
    <property type="entry name" value="ACT_dom"/>
</dbReference>
<comment type="similarity">
    <text evidence="3">Belongs to the PurU family.</text>
</comment>
<dbReference type="PANTHER" id="PTHR42706">
    <property type="entry name" value="FORMYLTETRAHYDROFOLATE DEFORMYLASE"/>
    <property type="match status" value="1"/>
</dbReference>
<organism evidence="6 7">
    <name type="scientific">Virgibacillus alimentarius</name>
    <dbReference type="NCBI Taxonomy" id="698769"/>
    <lineage>
        <taxon>Bacteria</taxon>
        <taxon>Bacillati</taxon>
        <taxon>Bacillota</taxon>
        <taxon>Bacilli</taxon>
        <taxon>Bacillales</taxon>
        <taxon>Bacillaceae</taxon>
        <taxon>Virgibacillus</taxon>
    </lineage>
</organism>
<comment type="caution">
    <text evidence="6">The sequence shown here is derived from an EMBL/GenBank/DDBJ whole genome shotgun (WGS) entry which is preliminary data.</text>
</comment>
<dbReference type="RefSeq" id="WP_029270681.1">
    <property type="nucleotide sequence ID" value="NZ_JAGIKX010000016.1"/>
</dbReference>
<comment type="function">
    <text evidence="3">Catalyzes the hydrolysis of 10-formyltetrahydrofolate (formyl-FH4) to formate and tetrahydrofolate (FH4).</text>
</comment>
<dbReference type="Gene3D" id="3.30.70.260">
    <property type="match status" value="1"/>
</dbReference>
<evidence type="ECO:0000256" key="2">
    <source>
        <dbReference type="ARBA" id="ARBA00022801"/>
    </source>
</evidence>
<dbReference type="Pfam" id="PF01842">
    <property type="entry name" value="ACT"/>
    <property type="match status" value="1"/>
</dbReference>
<keyword evidence="2 3" id="KW-0378">Hydrolase</keyword>
<dbReference type="InterPro" id="IPR045865">
    <property type="entry name" value="ACT-like_dom_sf"/>
</dbReference>
<evidence type="ECO:0000313" key="6">
    <source>
        <dbReference type="EMBL" id="MBP2257934.1"/>
    </source>
</evidence>
<dbReference type="HAMAP" id="MF_01927">
    <property type="entry name" value="PurU"/>
    <property type="match status" value="1"/>
</dbReference>
<dbReference type="CDD" id="cd08648">
    <property type="entry name" value="FMT_core_Formyl-FH4-Hydrolase_C"/>
    <property type="match status" value="1"/>
</dbReference>
<dbReference type="InterPro" id="IPR036477">
    <property type="entry name" value="Formyl_transf_N_sf"/>
</dbReference>
<evidence type="ECO:0000256" key="4">
    <source>
        <dbReference type="NCBIfam" id="TIGR00655"/>
    </source>
</evidence>
<dbReference type="Proteomes" id="UP001519294">
    <property type="component" value="Unassembled WGS sequence"/>
</dbReference>